<dbReference type="STRING" id="1231657.A0A1Y1Z5D4"/>
<evidence type="ECO:0000256" key="5">
    <source>
        <dbReference type="PIRSR" id="PIRSR604294-1"/>
    </source>
</evidence>
<dbReference type="Proteomes" id="UP000193144">
    <property type="component" value="Unassembled WGS sequence"/>
</dbReference>
<comment type="similarity">
    <text evidence="1">Belongs to the carotenoid oxygenase family.</text>
</comment>
<gene>
    <name evidence="7" type="ORF">BCR34DRAFT_44589</name>
</gene>
<evidence type="ECO:0000313" key="8">
    <source>
        <dbReference type="Proteomes" id="UP000193144"/>
    </source>
</evidence>
<dbReference type="GO" id="GO:0010436">
    <property type="term" value="F:carotenoid dioxygenase activity"/>
    <property type="evidence" value="ECO:0007669"/>
    <property type="project" value="TreeGrafter"/>
</dbReference>
<evidence type="ECO:0000256" key="3">
    <source>
        <dbReference type="ARBA" id="ARBA00023002"/>
    </source>
</evidence>
<keyword evidence="3" id="KW-0560">Oxidoreductase</keyword>
<evidence type="ECO:0000313" key="7">
    <source>
        <dbReference type="EMBL" id="ORY05473.1"/>
    </source>
</evidence>
<dbReference type="PANTHER" id="PTHR10543:SF89">
    <property type="entry name" value="CAROTENOID 9,10(9',10')-CLEAVAGE DIOXYGENASE 1"/>
    <property type="match status" value="1"/>
</dbReference>
<organism evidence="7 8">
    <name type="scientific">Clohesyomyces aquaticus</name>
    <dbReference type="NCBI Taxonomy" id="1231657"/>
    <lineage>
        <taxon>Eukaryota</taxon>
        <taxon>Fungi</taxon>
        <taxon>Dikarya</taxon>
        <taxon>Ascomycota</taxon>
        <taxon>Pezizomycotina</taxon>
        <taxon>Dothideomycetes</taxon>
        <taxon>Pleosporomycetidae</taxon>
        <taxon>Pleosporales</taxon>
        <taxon>Lindgomycetaceae</taxon>
        <taxon>Clohesyomyces</taxon>
    </lineage>
</organism>
<feature type="region of interest" description="Disordered" evidence="6">
    <location>
        <begin position="418"/>
        <end position="438"/>
    </location>
</feature>
<accession>A0A1Y1Z5D4</accession>
<proteinExistence type="inferred from homology"/>
<sequence>MSIIGRKRKCDPKHPYLSGNFAPVTKIHSSTPCTHTGTIPPELFGGQYVRNGGNPVSNSDLGRDAHWFDGDGMLAGVFFQPSSSNPNEAIPNFVNQYILTDVCMSAFEHPSLRTPILPSIATLVNPLSSLIVTIFCIFRSLFLTLISHMPGSQQAIKRISVANTGILFHDRRALATCESGPPIRIQLPGLETMGWYDGNQAEGELDEVTAEKKEEVLGGTGIVSWMKEWTTGHPKIDPATGEMILFHCNFVAPYVHYSSIPSTSHDARVGLPKLLNAPVPGCSGGKMMHDFGVSSGHTVILDLPLTLTPFNLMKGEPVVSYDDSKPSRFGVFPRRDPSKVQWFETDGCCIFHTANTWDELDSHRSTVAVNMLSCRLTSASLVFSAGNLPPPVRAKPKTTQKSRPMSFFAPYDDDEIADPELPSSEKTPLISPHHPPLPEDADEEQCRLYYHRFSLTSSSPTITHEYALSRIPFEFPTLNPAYEMSAARYIYGCSTSNESFGAALGKATKIDVLVKMDVHTLLHRAELSPPKSVTGCVDTRNISQVLSSPSPHDEIQAFKMPDGWYAQEARFVACQNPTSEDDGYLLFYAFDEGQLDDEGECKLDAVSQLWILDARNMRDVVAKVTLPQRVPYGLHGNWFEEGKIQGQRGVERVRSMPIVIGEGEETVWGKVKRRVIGWVG</sequence>
<dbReference type="PANTHER" id="PTHR10543">
    <property type="entry name" value="BETA-CAROTENE DIOXYGENASE"/>
    <property type="match status" value="1"/>
</dbReference>
<evidence type="ECO:0000256" key="6">
    <source>
        <dbReference type="SAM" id="MobiDB-lite"/>
    </source>
</evidence>
<name>A0A1Y1Z5D4_9PLEO</name>
<feature type="binding site" evidence="5">
    <location>
        <position position="289"/>
    </location>
    <ligand>
        <name>Fe cation</name>
        <dbReference type="ChEBI" id="CHEBI:24875"/>
        <note>catalytic</note>
    </ligand>
</feature>
<dbReference type="GO" id="GO:0046872">
    <property type="term" value="F:metal ion binding"/>
    <property type="evidence" value="ECO:0007669"/>
    <property type="project" value="UniProtKB-KW"/>
</dbReference>
<comment type="cofactor">
    <cofactor evidence="5">
        <name>Fe(2+)</name>
        <dbReference type="ChEBI" id="CHEBI:29033"/>
    </cofactor>
    <text evidence="5">Binds 1 Fe(2+) ion per subunit.</text>
</comment>
<dbReference type="AlphaFoldDB" id="A0A1Y1Z5D4"/>
<feature type="binding site" evidence="5">
    <location>
        <position position="233"/>
    </location>
    <ligand>
        <name>Fe cation</name>
        <dbReference type="ChEBI" id="CHEBI:24875"/>
        <note>catalytic</note>
    </ligand>
</feature>
<feature type="binding site" evidence="5">
    <location>
        <position position="635"/>
    </location>
    <ligand>
        <name>Fe cation</name>
        <dbReference type="ChEBI" id="CHEBI:24875"/>
        <note>catalytic</note>
    </ligand>
</feature>
<evidence type="ECO:0000256" key="4">
    <source>
        <dbReference type="ARBA" id="ARBA00023004"/>
    </source>
</evidence>
<keyword evidence="4 5" id="KW-0408">Iron</keyword>
<dbReference type="Pfam" id="PF03055">
    <property type="entry name" value="RPE65"/>
    <property type="match status" value="1"/>
</dbReference>
<reference evidence="7 8" key="1">
    <citation type="submission" date="2016-07" db="EMBL/GenBank/DDBJ databases">
        <title>Pervasive Adenine N6-methylation of Active Genes in Fungi.</title>
        <authorList>
            <consortium name="DOE Joint Genome Institute"/>
            <person name="Mondo S.J."/>
            <person name="Dannebaum R.O."/>
            <person name="Kuo R.C."/>
            <person name="Labutti K."/>
            <person name="Haridas S."/>
            <person name="Kuo A."/>
            <person name="Salamov A."/>
            <person name="Ahrendt S.R."/>
            <person name="Lipzen A."/>
            <person name="Sullivan W."/>
            <person name="Andreopoulos W.B."/>
            <person name="Clum A."/>
            <person name="Lindquist E."/>
            <person name="Daum C."/>
            <person name="Ramamoorthy G.K."/>
            <person name="Gryganskyi A."/>
            <person name="Culley D."/>
            <person name="Magnuson J.K."/>
            <person name="James T.Y."/>
            <person name="O'Malley M.A."/>
            <person name="Stajich J.E."/>
            <person name="Spatafora J.W."/>
            <person name="Visel A."/>
            <person name="Grigoriev I.V."/>
        </authorList>
    </citation>
    <scope>NUCLEOTIDE SEQUENCE [LARGE SCALE GENOMIC DNA]</scope>
    <source>
        <strain evidence="7 8">CBS 115471</strain>
    </source>
</reference>
<evidence type="ECO:0000256" key="1">
    <source>
        <dbReference type="ARBA" id="ARBA00006787"/>
    </source>
</evidence>
<dbReference type="OrthoDB" id="1069523at2759"/>
<evidence type="ECO:0000256" key="2">
    <source>
        <dbReference type="ARBA" id="ARBA00022723"/>
    </source>
</evidence>
<feature type="binding site" evidence="5">
    <location>
        <position position="352"/>
    </location>
    <ligand>
        <name>Fe cation</name>
        <dbReference type="ChEBI" id="CHEBI:24875"/>
        <note>catalytic</note>
    </ligand>
</feature>
<comment type="caution">
    <text evidence="7">The sequence shown here is derived from an EMBL/GenBank/DDBJ whole genome shotgun (WGS) entry which is preliminary data.</text>
</comment>
<dbReference type="InterPro" id="IPR004294">
    <property type="entry name" value="Carotenoid_Oase"/>
</dbReference>
<protein>
    <submittedName>
        <fullName evidence="7">Carotenoid oxygenase</fullName>
    </submittedName>
</protein>
<keyword evidence="8" id="KW-1185">Reference proteome</keyword>
<keyword evidence="2 5" id="KW-0479">Metal-binding</keyword>
<dbReference type="GO" id="GO:0016121">
    <property type="term" value="P:carotene catabolic process"/>
    <property type="evidence" value="ECO:0007669"/>
    <property type="project" value="TreeGrafter"/>
</dbReference>
<dbReference type="EMBL" id="MCFA01000125">
    <property type="protein sequence ID" value="ORY05473.1"/>
    <property type="molecule type" value="Genomic_DNA"/>
</dbReference>